<dbReference type="RefSeq" id="WP_304180497.1">
    <property type="nucleotide sequence ID" value="NZ_DRGM01000059.1"/>
</dbReference>
<dbReference type="AlphaFoldDB" id="A0A7V1GDI1"/>
<evidence type="ECO:0000313" key="2">
    <source>
        <dbReference type="EMBL" id="HEA15905.1"/>
    </source>
</evidence>
<accession>A0A7V1GDI1</accession>
<keyword evidence="1" id="KW-0812">Transmembrane</keyword>
<feature type="transmembrane region" description="Helical" evidence="1">
    <location>
        <begin position="12"/>
        <end position="33"/>
    </location>
</feature>
<protein>
    <submittedName>
        <fullName evidence="2">Uncharacterized protein</fullName>
    </submittedName>
</protein>
<organism evidence="2">
    <name type="scientific">Pseudoalteromonas prydzensis</name>
    <dbReference type="NCBI Taxonomy" id="182141"/>
    <lineage>
        <taxon>Bacteria</taxon>
        <taxon>Pseudomonadati</taxon>
        <taxon>Pseudomonadota</taxon>
        <taxon>Gammaproteobacteria</taxon>
        <taxon>Alteromonadales</taxon>
        <taxon>Pseudoalteromonadaceae</taxon>
        <taxon>Pseudoalteromonas</taxon>
    </lineage>
</organism>
<reference evidence="2" key="1">
    <citation type="journal article" date="2020" name="mSystems">
        <title>Genome- and Community-Level Interaction Insights into Carbon Utilization and Element Cycling Functions of Hydrothermarchaeota in Hydrothermal Sediment.</title>
        <authorList>
            <person name="Zhou Z."/>
            <person name="Liu Y."/>
            <person name="Xu W."/>
            <person name="Pan J."/>
            <person name="Luo Z.H."/>
            <person name="Li M."/>
        </authorList>
    </citation>
    <scope>NUCLEOTIDE SEQUENCE [LARGE SCALE GENOMIC DNA]</scope>
    <source>
        <strain evidence="2">HyVt-346</strain>
    </source>
</reference>
<sequence>MIGLNNQFRVSFILKLTSLILLITSINLAAVTVSDIGAIDSQIKQLSSQSDDGLSQIPSLVEQLNTAETSNNTEREKPNPNTTELDEVLGAILNSKMGLTNHIYEYKLYDYLQNEMQLLAAGTDKTAIVHKSISLNILSAGPNAGAESFFVTYLNSDEIGGLRLREALMYFTLHPNNAVKDRVSFFASEKGHPIFRGPASWVFGKLSTIDDTAAIAQLTAALNQSIIDNYGFDTQLLTLLGLAEVANVSYLKANFSNVGLDKSLLELGERYINFKRASGTNKSQLIGNTFNKSMTRYERDEALGYILKNNKADLLKELGLLFDTDNGLVLSPELAQLATIYGYQISGSADNPIISAK</sequence>
<keyword evidence="1" id="KW-0472">Membrane</keyword>
<dbReference type="EMBL" id="DRGM01000059">
    <property type="protein sequence ID" value="HEA15905.1"/>
    <property type="molecule type" value="Genomic_DNA"/>
</dbReference>
<name>A0A7V1GDI1_9GAMM</name>
<proteinExistence type="predicted"/>
<keyword evidence="1" id="KW-1133">Transmembrane helix</keyword>
<evidence type="ECO:0000256" key="1">
    <source>
        <dbReference type="SAM" id="Phobius"/>
    </source>
</evidence>
<gene>
    <name evidence="2" type="ORF">ENH88_05530</name>
</gene>
<comment type="caution">
    <text evidence="2">The sequence shown here is derived from an EMBL/GenBank/DDBJ whole genome shotgun (WGS) entry which is preliminary data.</text>
</comment>
<dbReference type="Proteomes" id="UP000886188">
    <property type="component" value="Unassembled WGS sequence"/>
</dbReference>